<dbReference type="GO" id="GO:0005886">
    <property type="term" value="C:plasma membrane"/>
    <property type="evidence" value="ECO:0007669"/>
    <property type="project" value="TreeGrafter"/>
</dbReference>
<dbReference type="AlphaFoldDB" id="A0A553NP60"/>
<keyword evidence="4 12" id="KW-0894">Sodium channel</keyword>
<gene>
    <name evidence="14" type="ORF">TCAL_09807</name>
</gene>
<keyword evidence="7" id="KW-0915">Sodium</keyword>
<dbReference type="Pfam" id="PF00858">
    <property type="entry name" value="ASC"/>
    <property type="match status" value="2"/>
</dbReference>
<organism evidence="14 15">
    <name type="scientific">Tigriopus californicus</name>
    <name type="common">Marine copepod</name>
    <dbReference type="NCBI Taxonomy" id="6832"/>
    <lineage>
        <taxon>Eukaryota</taxon>
        <taxon>Metazoa</taxon>
        <taxon>Ecdysozoa</taxon>
        <taxon>Arthropoda</taxon>
        <taxon>Crustacea</taxon>
        <taxon>Multicrustacea</taxon>
        <taxon>Hexanauplia</taxon>
        <taxon>Copepoda</taxon>
        <taxon>Harpacticoida</taxon>
        <taxon>Harpacticidae</taxon>
        <taxon>Tigriopus</taxon>
    </lineage>
</organism>
<keyword evidence="10 12" id="KW-0739">Sodium transport</keyword>
<dbReference type="Proteomes" id="UP000318571">
    <property type="component" value="Chromosome 4"/>
</dbReference>
<protein>
    <submittedName>
        <fullName evidence="14">Uncharacterized protein</fullName>
    </submittedName>
</protein>
<feature type="transmembrane region" description="Helical" evidence="13">
    <location>
        <begin position="857"/>
        <end position="880"/>
    </location>
</feature>
<evidence type="ECO:0000256" key="8">
    <source>
        <dbReference type="ARBA" id="ARBA00023065"/>
    </source>
</evidence>
<keyword evidence="6 13" id="KW-1133">Transmembrane helix</keyword>
<dbReference type="GO" id="GO:0015280">
    <property type="term" value="F:ligand-gated sodium channel activity"/>
    <property type="evidence" value="ECO:0007669"/>
    <property type="project" value="TreeGrafter"/>
</dbReference>
<dbReference type="PANTHER" id="PTHR11690:SF247">
    <property type="entry name" value="PICKPOCKET 23, ISOFORM C"/>
    <property type="match status" value="1"/>
</dbReference>
<comment type="similarity">
    <text evidence="2 12">Belongs to the amiloride-sensitive sodium channel (TC 1.A.6) family.</text>
</comment>
<dbReference type="Gene3D" id="1.10.287.820">
    <property type="entry name" value="Acid-sensing ion channel domain"/>
    <property type="match status" value="1"/>
</dbReference>
<evidence type="ECO:0000256" key="13">
    <source>
        <dbReference type="SAM" id="Phobius"/>
    </source>
</evidence>
<evidence type="ECO:0000256" key="11">
    <source>
        <dbReference type="ARBA" id="ARBA00023303"/>
    </source>
</evidence>
<dbReference type="EMBL" id="VCGU01000011">
    <property type="protein sequence ID" value="TRY67228.1"/>
    <property type="molecule type" value="Genomic_DNA"/>
</dbReference>
<evidence type="ECO:0000256" key="6">
    <source>
        <dbReference type="ARBA" id="ARBA00022989"/>
    </source>
</evidence>
<evidence type="ECO:0000256" key="4">
    <source>
        <dbReference type="ARBA" id="ARBA00022461"/>
    </source>
</evidence>
<comment type="subcellular location">
    <subcellularLocation>
        <location evidence="1">Membrane</location>
        <topology evidence="1">Multi-pass membrane protein</topology>
    </subcellularLocation>
</comment>
<dbReference type="InterPro" id="IPR001873">
    <property type="entry name" value="ENaC"/>
</dbReference>
<comment type="caution">
    <text evidence="14">The sequence shown here is derived from an EMBL/GenBank/DDBJ whole genome shotgun (WGS) entry which is preliminary data.</text>
</comment>
<evidence type="ECO:0000256" key="7">
    <source>
        <dbReference type="ARBA" id="ARBA00023053"/>
    </source>
</evidence>
<name>A0A553NP60_TIGCA</name>
<keyword evidence="5 12" id="KW-0812">Transmembrane</keyword>
<keyword evidence="11 12" id="KW-0407">Ion channel</keyword>
<sequence>MQIPKRKANEENIYGRYFRNYLKETTVHGFRYVVEGLSVYERFSWTCVILAAISYAVYSVVNSVHEYEVNPVSTTYASAPLSSAPFPKITVDGGSVWDPMGFTRQALLRAKSDENDNLNQKFFFISEQVCQRFYGPLAAYLESRLTMVKYRQLLRGATLNTDLLVDDQYAHVFEDIFPIMKERSDVHQLVVHMAALELDYPQTIDEVYAKFLELPVCLTFINMGQYFGSPSRQFRFTSSALFNLKSNGPPITEKSFAECSQANTTRCEKQLLKATSKLILLKYLDQDSRAVWPLGEFLSRFWIGLFRRPFLSRVPKIRLKELLDLQRGSPDTRSYEKESRTTPLESFECVDDKVMAKTLTELDESELIMNSYLINVTKSLSDMELDLSYYELSLLLDFPKYSYCPLLHQANFIQAQHRCSFREYEGQSRRCGTEQQTQAISGCCKIRKQISQMHELVLKVMKYNQQAPKMLGSFDESLRDFENASTHFGMNIDTLDRFSIIHKNPRIFACDWLSRDRSFPDPVKCDLFHRDFTNAGLGFSFNNAYFEDIYKMSPFMETFRNVMLPNSRQNGDEIRRLQVSGPRNVLRVVLQNYDYLDEVQDIHINLDLGQTNRFLEMKHEFKIAINNPDSLPDLRGNFIEIKSGFQYKILITPVQYASDPSVEALSYEDRNCRMAHEIEDFKVFDKYSQSGCILECQLKRALKICRCIPWNFPHFYQDNGELTDICDYDGNACVDQLMDDYNQTESITDCQCYPECDSFVYSYSLSVNVLDDLCQNSSIKSYLSSGYYNNREEFIGARVDALLWGRRIDSVSDESNIKFCQEEMLKIAQIEFQFIGQDFTIISRNVRTTFISALANLGGLVGLFTGMSFLSLFEMIFWLFRMVEEIIISFSLKPNKTMLAKRVVQMK</sequence>
<evidence type="ECO:0000256" key="5">
    <source>
        <dbReference type="ARBA" id="ARBA00022692"/>
    </source>
</evidence>
<evidence type="ECO:0000313" key="14">
    <source>
        <dbReference type="EMBL" id="TRY67228.1"/>
    </source>
</evidence>
<keyword evidence="9 13" id="KW-0472">Membrane</keyword>
<reference evidence="14 15" key="1">
    <citation type="journal article" date="2018" name="Nat. Ecol. Evol.">
        <title>Genomic signatures of mitonuclear coevolution across populations of Tigriopus californicus.</title>
        <authorList>
            <person name="Barreto F.S."/>
            <person name="Watson E.T."/>
            <person name="Lima T.G."/>
            <person name="Willett C.S."/>
            <person name="Edmands S."/>
            <person name="Li W."/>
            <person name="Burton R.S."/>
        </authorList>
    </citation>
    <scope>NUCLEOTIDE SEQUENCE [LARGE SCALE GENOMIC DNA]</scope>
    <source>
        <strain evidence="14 15">San Diego</strain>
    </source>
</reference>
<evidence type="ECO:0000313" key="15">
    <source>
        <dbReference type="Proteomes" id="UP000318571"/>
    </source>
</evidence>
<evidence type="ECO:0000256" key="12">
    <source>
        <dbReference type="RuleBase" id="RU000679"/>
    </source>
</evidence>
<evidence type="ECO:0000256" key="9">
    <source>
        <dbReference type="ARBA" id="ARBA00023136"/>
    </source>
</evidence>
<dbReference type="PANTHER" id="PTHR11690">
    <property type="entry name" value="AMILORIDE-SENSITIVE SODIUM CHANNEL-RELATED"/>
    <property type="match status" value="1"/>
</dbReference>
<evidence type="ECO:0000256" key="1">
    <source>
        <dbReference type="ARBA" id="ARBA00004141"/>
    </source>
</evidence>
<evidence type="ECO:0000256" key="10">
    <source>
        <dbReference type="ARBA" id="ARBA00023201"/>
    </source>
</evidence>
<proteinExistence type="inferred from homology"/>
<evidence type="ECO:0000256" key="3">
    <source>
        <dbReference type="ARBA" id="ARBA00022448"/>
    </source>
</evidence>
<keyword evidence="15" id="KW-1185">Reference proteome</keyword>
<keyword evidence="8 12" id="KW-0406">Ion transport</keyword>
<accession>A0A553NP60</accession>
<dbReference type="Gene3D" id="1.10.287.770">
    <property type="entry name" value="YojJ-like"/>
    <property type="match status" value="1"/>
</dbReference>
<evidence type="ECO:0000256" key="2">
    <source>
        <dbReference type="ARBA" id="ARBA00007193"/>
    </source>
</evidence>
<keyword evidence="3 12" id="KW-0813">Transport</keyword>
<dbReference type="OrthoDB" id="6381124at2759"/>